<feature type="repeat" description="PPR" evidence="2">
    <location>
        <begin position="1146"/>
        <end position="1176"/>
    </location>
</feature>
<reference evidence="4 5" key="1">
    <citation type="submission" date="2024-10" db="EMBL/GenBank/DDBJ databases">
        <title>Updated reference genomes for cyclostephanoid diatoms.</title>
        <authorList>
            <person name="Roberts W.R."/>
            <person name="Alverson A.J."/>
        </authorList>
    </citation>
    <scope>NUCLEOTIDE SEQUENCE [LARGE SCALE GENOMIC DNA]</scope>
    <source>
        <strain evidence="4 5">AJA276-08</strain>
    </source>
</reference>
<evidence type="ECO:0000256" key="2">
    <source>
        <dbReference type="PROSITE-ProRule" id="PRU00708"/>
    </source>
</evidence>
<sequence>MLVSIIEENGFAIIGKKEYGAIRANQHTDKPKDYSIIDGVQGGHWEYDKDNTPPYKFSSQVCMASFIDKDDCVKAEKYCPSNLTHWVYKDRNNRRYPRFDVSGFRRNMRNSRIIFVGSSLIRQQVQALVWTLGHDEVEWELKKSLCDSDHRCMLDAKSNITICFQWLKTMAAKIYHEGNFTLDHSLKGQVGDSSCLLHDEMIVELDEFDLVFVQGSIAHFLSLPRVLNSSSSPFEWVEKMVPELYYDAMDAFLSKISRRTKTVFVLGQVGTSCANKIAPEPFIEDNIPHKYGWNGGPKLWNVSLTLIHDNELNVQVIDARDPLMQSETASHPHQPTQLPSMRRSLPRLCRRQVGRLNSTTTAENADAGNHDNNISSIASVALRRGGIGRPSGHSHHRIGRVLDSPSTGPSLRTTATATLGAAFHSAVACGARDLPPRRDQAGHGNDRNSDGKRADVRQGGDGGRGRRIGRGRSDDRRVGDPLPPSFVDMAELAKRAEEQIRSRPVDPSIDTNIRDGGGVISLSSWYRTTAKLIMLMSKLWGRGNDHRSEDPHQFLRVVTLANDLLDRFMTLNENEIDGALRKSGSESSDAPSNDDRRHPHRRVRRDAIGHHDDRTPDLCTEILCQAVALGWSRCNPEIAIDAARNSQAILERLEGIRRGRGRLRDDADVTFDTRDVTPTKFLYNHVLSCWSRSSDPDAEVRARALLDRMIESREVGALAAFSRPDTFSYNNMLNLYATRGDVEAAEALLRRMEKSADVESPDVYSYSITMNAFQRRFTSSSHDNRDMQDLERAEEILSRLASQYERSGFRDVKLRPTNVTFGTIMSMYAQADRMLKQDDRDGHKTRKWKADQKLANIADETKNVGWGAKNAERVLDWMIGMCERERRSKNVVANTDIGVENIHVRHGGFDHDNALIRPTTRNFVTVMDAWAKAGKGVEGAQHCQRLLDRLVSLYEKFGYVELRPNPKFSFSRLALMADQKCFGTVIDAWSKADDKYQTAEKAESVLEQMEVLFLHSESNNPKEMLSNIAYNSVIDAWSRRPGKDTAERAEQILRRLVTNYRVTNNRFLAPDVITYTGVMKAYVNHPEGGLKALAILEEMNNQCIDGNRKARPDVQALAVAMDACAKSGLTSAAEGILEGIEDSKKSEVLFNTIISGYKREGRGHEAEAVLRRMISLEKSGWSRCRPDMITYALCIEAWGNSTSEKRVSRVRALLDESIQRYQDGDVRCKPTNVTFNVAAESIANSNCEDTETQVLSLFETMEEIGCEPNLISFNIQIKNCAIATGSVERKMNALRIAVAAFNSLPSVGLRPDSITYTGMIHALLNLMDDSAEKFKAISGIFRQCCDEGCLNPHILNVLAASTSEDDYLSITGASTRTEFSSLPAEWSRRSTRDSISNNVE</sequence>
<feature type="compositionally biased region" description="Basic and acidic residues" evidence="3">
    <location>
        <begin position="434"/>
        <end position="458"/>
    </location>
</feature>
<evidence type="ECO:0000256" key="1">
    <source>
        <dbReference type="ARBA" id="ARBA00022737"/>
    </source>
</evidence>
<dbReference type="PROSITE" id="PS51375">
    <property type="entry name" value="PPR"/>
    <property type="match status" value="2"/>
</dbReference>
<feature type="region of interest" description="Disordered" evidence="3">
    <location>
        <begin position="384"/>
        <end position="412"/>
    </location>
</feature>
<evidence type="ECO:0000313" key="4">
    <source>
        <dbReference type="EMBL" id="KAL3763328.1"/>
    </source>
</evidence>
<proteinExistence type="predicted"/>
<evidence type="ECO:0000256" key="3">
    <source>
        <dbReference type="SAM" id="MobiDB-lite"/>
    </source>
</evidence>
<keyword evidence="1" id="KW-0677">Repeat</keyword>
<protein>
    <recommendedName>
        <fullName evidence="6">Pentacotripeptide-repeat region of PRORP domain-containing protein</fullName>
    </recommendedName>
</protein>
<feature type="repeat" description="PPR" evidence="2">
    <location>
        <begin position="725"/>
        <end position="755"/>
    </location>
</feature>
<name>A0ABD3MKF1_9STRA</name>
<dbReference type="Pfam" id="PF01535">
    <property type="entry name" value="PPR"/>
    <property type="match status" value="1"/>
</dbReference>
<dbReference type="InterPro" id="IPR002885">
    <property type="entry name" value="PPR_rpt"/>
</dbReference>
<dbReference type="NCBIfam" id="TIGR00756">
    <property type="entry name" value="PPR"/>
    <property type="match status" value="2"/>
</dbReference>
<evidence type="ECO:0008006" key="6">
    <source>
        <dbReference type="Google" id="ProtNLM"/>
    </source>
</evidence>
<dbReference type="Gene3D" id="1.25.40.10">
    <property type="entry name" value="Tetratricopeptide repeat domain"/>
    <property type="match status" value="3"/>
</dbReference>
<gene>
    <name evidence="4" type="ORF">ACHAW5_007720</name>
</gene>
<keyword evidence="5" id="KW-1185">Reference proteome</keyword>
<dbReference type="PANTHER" id="PTHR47942">
    <property type="entry name" value="TETRATRICOPEPTIDE REPEAT (TPR)-LIKE SUPERFAMILY PROTEIN-RELATED"/>
    <property type="match status" value="1"/>
</dbReference>
<dbReference type="InterPro" id="IPR051222">
    <property type="entry name" value="PPR/CCM1_RNA-binding"/>
</dbReference>
<dbReference type="InterPro" id="IPR011990">
    <property type="entry name" value="TPR-like_helical_dom_sf"/>
</dbReference>
<dbReference type="PANTHER" id="PTHR47942:SF63">
    <property type="entry name" value="PENTATRICOPEPTIDE REPEAT-CONTAINING PROTEIN"/>
    <property type="match status" value="1"/>
</dbReference>
<feature type="region of interest" description="Disordered" evidence="3">
    <location>
        <begin position="432"/>
        <end position="486"/>
    </location>
</feature>
<evidence type="ECO:0000313" key="5">
    <source>
        <dbReference type="Proteomes" id="UP001530315"/>
    </source>
</evidence>
<dbReference type="Proteomes" id="UP001530315">
    <property type="component" value="Unassembled WGS sequence"/>
</dbReference>
<dbReference type="EMBL" id="JALLAZ020001804">
    <property type="protein sequence ID" value="KAL3763328.1"/>
    <property type="molecule type" value="Genomic_DNA"/>
</dbReference>
<comment type="caution">
    <text evidence="4">The sequence shown here is derived from an EMBL/GenBank/DDBJ whole genome shotgun (WGS) entry which is preliminary data.</text>
</comment>
<dbReference type="Pfam" id="PF13041">
    <property type="entry name" value="PPR_2"/>
    <property type="match status" value="1"/>
</dbReference>
<accession>A0ABD3MKF1</accession>
<organism evidence="4 5">
    <name type="scientific">Stephanodiscus triporus</name>
    <dbReference type="NCBI Taxonomy" id="2934178"/>
    <lineage>
        <taxon>Eukaryota</taxon>
        <taxon>Sar</taxon>
        <taxon>Stramenopiles</taxon>
        <taxon>Ochrophyta</taxon>
        <taxon>Bacillariophyta</taxon>
        <taxon>Coscinodiscophyceae</taxon>
        <taxon>Thalassiosirophycidae</taxon>
        <taxon>Stephanodiscales</taxon>
        <taxon>Stephanodiscaceae</taxon>
        <taxon>Stephanodiscus</taxon>
    </lineage>
</organism>
<feature type="region of interest" description="Disordered" evidence="3">
    <location>
        <begin position="579"/>
        <end position="610"/>
    </location>
</feature>